<accession>A0A4R1S342</accession>
<organism evidence="2 3">
    <name type="scientific">Hydrogenispora ethanolica</name>
    <dbReference type="NCBI Taxonomy" id="1082276"/>
    <lineage>
        <taxon>Bacteria</taxon>
        <taxon>Bacillati</taxon>
        <taxon>Bacillota</taxon>
        <taxon>Hydrogenispora</taxon>
    </lineage>
</organism>
<dbReference type="AlphaFoldDB" id="A0A4R1S342"/>
<dbReference type="OrthoDB" id="9802488at2"/>
<dbReference type="Pfam" id="PF04519">
    <property type="entry name" value="Bactofilin"/>
    <property type="match status" value="1"/>
</dbReference>
<protein>
    <submittedName>
        <fullName evidence="2">Cytoskeletal protein CcmA (Bactofilin family)</fullName>
    </submittedName>
</protein>
<evidence type="ECO:0000313" key="3">
    <source>
        <dbReference type="Proteomes" id="UP000295008"/>
    </source>
</evidence>
<comment type="caution">
    <text evidence="2">The sequence shown here is derived from an EMBL/GenBank/DDBJ whole genome shotgun (WGS) entry which is preliminary data.</text>
</comment>
<dbReference type="InterPro" id="IPR007607">
    <property type="entry name" value="BacA/B"/>
</dbReference>
<sequence>MFSSKERPSGGGRIETIIAKECRVKGNLETASGSVRIDGYFEGDLHIGGDLIIGESGSIVGNIIAKNVAVAGEVKGTIEARGKLELAATARIIGDTKMAVFVVADGAFFQGQCASLPSGDLKDRGRLLLTDNSEETTVSIAKLKAP</sequence>
<evidence type="ECO:0000256" key="1">
    <source>
        <dbReference type="ARBA" id="ARBA00044755"/>
    </source>
</evidence>
<dbReference type="RefSeq" id="WP_132013487.1">
    <property type="nucleotide sequence ID" value="NZ_SLUN01000005.1"/>
</dbReference>
<gene>
    <name evidence="2" type="ORF">EDC14_1005208</name>
</gene>
<reference evidence="2 3" key="1">
    <citation type="submission" date="2019-03" db="EMBL/GenBank/DDBJ databases">
        <title>Genomic Encyclopedia of Type Strains, Phase IV (KMG-IV): sequencing the most valuable type-strain genomes for metagenomic binning, comparative biology and taxonomic classification.</title>
        <authorList>
            <person name="Goeker M."/>
        </authorList>
    </citation>
    <scope>NUCLEOTIDE SEQUENCE [LARGE SCALE GENOMIC DNA]</scope>
    <source>
        <strain evidence="2 3">LX-B</strain>
    </source>
</reference>
<dbReference type="PANTHER" id="PTHR35024">
    <property type="entry name" value="HYPOTHETICAL CYTOSOLIC PROTEIN"/>
    <property type="match status" value="1"/>
</dbReference>
<dbReference type="Proteomes" id="UP000295008">
    <property type="component" value="Unassembled WGS sequence"/>
</dbReference>
<keyword evidence="3" id="KW-1185">Reference proteome</keyword>
<proteinExistence type="inferred from homology"/>
<comment type="similarity">
    <text evidence="1">Belongs to the bactofilin family.</text>
</comment>
<dbReference type="EMBL" id="SLUN01000005">
    <property type="protein sequence ID" value="TCL73344.1"/>
    <property type="molecule type" value="Genomic_DNA"/>
</dbReference>
<dbReference type="PANTHER" id="PTHR35024:SF4">
    <property type="entry name" value="POLYMER-FORMING CYTOSKELETAL PROTEIN"/>
    <property type="match status" value="1"/>
</dbReference>
<evidence type="ECO:0000313" key="2">
    <source>
        <dbReference type="EMBL" id="TCL73344.1"/>
    </source>
</evidence>
<name>A0A4R1S342_HYDET</name>